<proteinExistence type="predicted"/>
<dbReference type="SUPFAM" id="SSF75005">
    <property type="entry name" value="Arabinanase/levansucrase/invertase"/>
    <property type="match status" value="1"/>
</dbReference>
<evidence type="ECO:0000259" key="1">
    <source>
        <dbReference type="Pfam" id="PF24067"/>
    </source>
</evidence>
<accession>K1UFV5</accession>
<dbReference type="AlphaFoldDB" id="K1UFV5"/>
<sequence length="178" mass="20571">GYLIYYDRYRLFDFGAHFTKDFVHFTDVSQQVSVPKNHKHGTIFRAPERIVKAMLEQDRIHYTGTTMADPSRHDGALSPVVGVHNIQTLRANREHPSQANGGGWTYNHQPMMAYWNGKFYMHFLSDPAEEHVPPSRTLMQVSEDGYNWSQPQILFPEYDVPAGFKKAKYQPKPELTIS</sequence>
<dbReference type="EMBL" id="AJWZ01002650">
    <property type="protein sequence ID" value="EKC70391.1"/>
    <property type="molecule type" value="Genomic_DNA"/>
</dbReference>
<reference evidence="2" key="1">
    <citation type="journal article" date="2013" name="Environ. Microbiol.">
        <title>Microbiota from the distal guts of lean and obese adolescents exhibit partial functional redundancy besides clear differences in community structure.</title>
        <authorList>
            <person name="Ferrer M."/>
            <person name="Ruiz A."/>
            <person name="Lanza F."/>
            <person name="Haange S.B."/>
            <person name="Oberbach A."/>
            <person name="Till H."/>
            <person name="Bargiela R."/>
            <person name="Campoy C."/>
            <person name="Segura M.T."/>
            <person name="Richter M."/>
            <person name="von Bergen M."/>
            <person name="Seifert J."/>
            <person name="Suarez A."/>
        </authorList>
    </citation>
    <scope>NUCLEOTIDE SEQUENCE</scope>
</reference>
<protein>
    <submittedName>
        <fullName evidence="2">Six-hairpin glycosidase</fullName>
    </submittedName>
</protein>
<organism evidence="2">
    <name type="scientific">human gut metagenome</name>
    <dbReference type="NCBI Taxonomy" id="408170"/>
    <lineage>
        <taxon>unclassified sequences</taxon>
        <taxon>metagenomes</taxon>
        <taxon>organismal metagenomes</taxon>
    </lineage>
</organism>
<dbReference type="Pfam" id="PF24067">
    <property type="entry name" value="Beta-prop_BT_1020"/>
    <property type="match status" value="1"/>
</dbReference>
<keyword evidence="2" id="KW-0378">Hydrolase</keyword>
<dbReference type="InterPro" id="IPR056425">
    <property type="entry name" value="Beta-prop_BT_1020"/>
</dbReference>
<feature type="non-terminal residue" evidence="2">
    <location>
        <position position="1"/>
    </location>
</feature>
<feature type="domain" description="BT-1020-like N-terminal beta-propeller" evidence="1">
    <location>
        <begin position="58"/>
        <end position="170"/>
    </location>
</feature>
<evidence type="ECO:0000313" key="2">
    <source>
        <dbReference type="EMBL" id="EKC70391.1"/>
    </source>
</evidence>
<keyword evidence="2" id="KW-0326">Glycosidase</keyword>
<name>K1UFV5_9ZZZZ</name>
<dbReference type="GO" id="GO:0016798">
    <property type="term" value="F:hydrolase activity, acting on glycosyl bonds"/>
    <property type="evidence" value="ECO:0007669"/>
    <property type="project" value="UniProtKB-KW"/>
</dbReference>
<gene>
    <name evidence="2" type="ORF">OBE_03917</name>
</gene>
<dbReference type="InterPro" id="IPR023296">
    <property type="entry name" value="Glyco_hydro_beta-prop_sf"/>
</dbReference>
<comment type="caution">
    <text evidence="2">The sequence shown here is derived from an EMBL/GenBank/DDBJ whole genome shotgun (WGS) entry which is preliminary data.</text>
</comment>